<keyword evidence="4" id="KW-1185">Reference proteome</keyword>
<gene>
    <name evidence="3" type="ordered locus">AFE_1321</name>
</gene>
<accession>B7J9C6</accession>
<dbReference type="GeneID" id="65280569"/>
<comment type="similarity">
    <text evidence="1 2">Belongs to the UPF0145 family.</text>
</comment>
<dbReference type="HAMAP" id="MF_00338">
    <property type="entry name" value="UPF0145"/>
    <property type="match status" value="1"/>
</dbReference>
<dbReference type="AlphaFoldDB" id="B7J9C6"/>
<dbReference type="EMBL" id="CP001219">
    <property type="protein sequence ID" value="ACK79156.1"/>
    <property type="molecule type" value="Genomic_DNA"/>
</dbReference>
<evidence type="ECO:0000256" key="2">
    <source>
        <dbReference type="HAMAP-Rule" id="MF_00338"/>
    </source>
</evidence>
<dbReference type="HOGENOM" id="CLU_117144_1_1_6"/>
<proteinExistence type="inferred from homology"/>
<dbReference type="InterPro" id="IPR035439">
    <property type="entry name" value="UPF0145_dom_sf"/>
</dbReference>
<protein>
    <recommendedName>
        <fullName evidence="2">UPF0145 protein AFE_1321</fullName>
    </recommendedName>
</protein>
<dbReference type="STRING" id="243159.AFE_1321"/>
<name>B7J9C6_ACIF2</name>
<evidence type="ECO:0000313" key="4">
    <source>
        <dbReference type="Proteomes" id="UP000001362"/>
    </source>
</evidence>
<dbReference type="Pfam" id="PF01906">
    <property type="entry name" value="YbjQ_1"/>
    <property type="match status" value="1"/>
</dbReference>
<evidence type="ECO:0000256" key="1">
    <source>
        <dbReference type="ARBA" id="ARBA00010751"/>
    </source>
</evidence>
<dbReference type="RefSeq" id="WP_012606992.1">
    <property type="nucleotide sequence ID" value="NC_011761.1"/>
</dbReference>
<dbReference type="Gene3D" id="3.30.110.70">
    <property type="entry name" value="Hypothetical protein apc22750. Chain B"/>
    <property type="match status" value="1"/>
</dbReference>
<dbReference type="InterPro" id="IPR002765">
    <property type="entry name" value="UPF0145_YbjQ-like"/>
</dbReference>
<dbReference type="Proteomes" id="UP000001362">
    <property type="component" value="Chromosome"/>
</dbReference>
<evidence type="ECO:0000313" key="3">
    <source>
        <dbReference type="EMBL" id="ACK79156.1"/>
    </source>
</evidence>
<organism evidence="3 4">
    <name type="scientific">Acidithiobacillus ferrooxidans (strain ATCC 23270 / DSM 14882 / CIP 104768 / NCIMB 8455)</name>
    <name type="common">Ferrobacillus ferrooxidans (strain ATCC 23270)</name>
    <dbReference type="NCBI Taxonomy" id="243159"/>
    <lineage>
        <taxon>Bacteria</taxon>
        <taxon>Pseudomonadati</taxon>
        <taxon>Pseudomonadota</taxon>
        <taxon>Acidithiobacillia</taxon>
        <taxon>Acidithiobacillales</taxon>
        <taxon>Acidithiobacillaceae</taxon>
        <taxon>Acidithiobacillus</taxon>
    </lineage>
</organism>
<dbReference type="PANTHER" id="PTHR34068:SF1">
    <property type="entry name" value="UPF0145 PROTEIN YBJQ"/>
    <property type="match status" value="1"/>
</dbReference>
<dbReference type="SUPFAM" id="SSF117782">
    <property type="entry name" value="YbjQ-like"/>
    <property type="match status" value="1"/>
</dbReference>
<reference evidence="3 4" key="1">
    <citation type="journal article" date="2008" name="BMC Genomics">
        <title>Acidithiobacillus ferrooxidans metabolism: from genome sequence to industrial applications.</title>
        <authorList>
            <person name="Valdes J."/>
            <person name="Pedroso I."/>
            <person name="Quatrini R."/>
            <person name="Dodson R.J."/>
            <person name="Tettelin H."/>
            <person name="Blake R.II."/>
            <person name="Eisen J.A."/>
            <person name="Holmes D.S."/>
        </authorList>
    </citation>
    <scope>NUCLEOTIDE SEQUENCE [LARGE SCALE GENOMIC DNA]</scope>
    <source>
        <strain evidence="4">ATCC 23270 / DSM 14882 / CIP 104768 / NCIMB 8455</strain>
    </source>
</reference>
<sequence length="111" mass="11615">MIVVSSEHIYGETIVTSLGTVSGTAICSRSQAGNFLGKLRAIAGGRMSGYEKIMREARDAAIAEMIADAKKNGADAIVAFRIANGGMTVGDDDEFVEVLAYGTAVQIKKSV</sequence>
<dbReference type="PANTHER" id="PTHR34068">
    <property type="entry name" value="UPF0145 PROTEIN YBJQ"/>
    <property type="match status" value="1"/>
</dbReference>
<dbReference type="KEGG" id="afr:AFE_1321"/>
<dbReference type="PaxDb" id="243159-AFE_1321"/>
<dbReference type="eggNOG" id="COG0393">
    <property type="taxonomic scope" value="Bacteria"/>
</dbReference>